<accession>A0ABY6MQD1</accession>
<evidence type="ECO:0000259" key="2">
    <source>
        <dbReference type="Pfam" id="PF01970"/>
    </source>
</evidence>
<feature type="transmembrane region" description="Helical" evidence="1">
    <location>
        <begin position="61"/>
        <end position="82"/>
    </location>
</feature>
<evidence type="ECO:0000313" key="4">
    <source>
        <dbReference type="Proteomes" id="UP001163266"/>
    </source>
</evidence>
<proteinExistence type="predicted"/>
<gene>
    <name evidence="3" type="ORF">OMP39_09350</name>
</gene>
<keyword evidence="1" id="KW-0472">Membrane</keyword>
<feature type="transmembrane region" description="Helical" evidence="1">
    <location>
        <begin position="390"/>
        <end position="407"/>
    </location>
</feature>
<evidence type="ECO:0000256" key="1">
    <source>
        <dbReference type="SAM" id="Phobius"/>
    </source>
</evidence>
<dbReference type="PANTHER" id="PTHR35342">
    <property type="entry name" value="TRICARBOXYLIC TRANSPORT PROTEIN"/>
    <property type="match status" value="1"/>
</dbReference>
<protein>
    <submittedName>
        <fullName evidence="3">Tripartite tricarboxylate transporter permease</fullName>
    </submittedName>
</protein>
<feature type="transmembrane region" description="Helical" evidence="1">
    <location>
        <begin position="206"/>
        <end position="225"/>
    </location>
</feature>
<keyword evidence="1" id="KW-0812">Transmembrane</keyword>
<dbReference type="RefSeq" id="WP_264891467.1">
    <property type="nucleotide sequence ID" value="NZ_CP110257.1"/>
</dbReference>
<evidence type="ECO:0000313" key="3">
    <source>
        <dbReference type="EMBL" id="UZD53898.1"/>
    </source>
</evidence>
<dbReference type="InterPro" id="IPR002823">
    <property type="entry name" value="DUF112_TM"/>
</dbReference>
<feature type="transmembrane region" description="Helical" evidence="1">
    <location>
        <begin position="108"/>
        <end position="135"/>
    </location>
</feature>
<feature type="transmembrane region" description="Helical" evidence="1">
    <location>
        <begin position="414"/>
        <end position="430"/>
    </location>
</feature>
<sequence length="500" mass="52614">MELWQQLLHGFATAATPINLVWAFVGCLIGTAVGVLPGIGPALAVAMLLPITTHVEATASMIMFAGIYYGAMYGGSTTSILLNTPGETGTMVTAMEGNLMAKHGRAGAALATAALGSFVAGTVATALVTLFAPGIAEYALRFGPPEYFALMMLAFVTVSAVLGQSTLRGLTSLFLGLALGLVGIDQITGSARYTLGVPELVDGIEVVLVAVGLFAVGEAMYGVLYEGRPSETRNRMSSIWMTRSDWRRSIPAWLRGTGLGFPFGTIPAGGTEIPTFLSYALEKRLSRHKEEFGTVGAIEGVAGPEAANNATVTAAMVPLLTLGIPTSTTAAIILSAFQNYGIQPGPTLFQTSATLVWALIASLYIGNVMLLVLNLPLVGLWVKLLNIPRPQLYAGILVFAALGVYGMRQSAFDLFLLFAIGLLGLAMRRFDFPTAPVIVGMILGPMAEAQMRNALSIGEGRWSVFFERPLAATILVVCLVVLVLPRVLRGRARSALQAAG</sequence>
<name>A0ABY6MQD1_9BURK</name>
<keyword evidence="1" id="KW-1133">Transmembrane helix</keyword>
<organism evidence="3 4">
    <name type="scientific">Caldimonas aquatica</name>
    <dbReference type="NCBI Taxonomy" id="376175"/>
    <lineage>
        <taxon>Bacteria</taxon>
        <taxon>Pseudomonadati</taxon>
        <taxon>Pseudomonadota</taxon>
        <taxon>Betaproteobacteria</taxon>
        <taxon>Burkholderiales</taxon>
        <taxon>Sphaerotilaceae</taxon>
        <taxon>Caldimonas</taxon>
    </lineage>
</organism>
<dbReference type="PANTHER" id="PTHR35342:SF5">
    <property type="entry name" value="TRICARBOXYLIC TRANSPORT PROTEIN"/>
    <property type="match status" value="1"/>
</dbReference>
<reference evidence="3" key="1">
    <citation type="submission" date="2022-10" db="EMBL/GenBank/DDBJ databases">
        <title>Complete genome sequence of Schlegelella aquatica LMG 23380.</title>
        <authorList>
            <person name="Musilova J."/>
            <person name="Kourilova X."/>
            <person name="Bezdicek M."/>
            <person name="Hermankova K."/>
            <person name="Obruca S."/>
            <person name="Sedlar K."/>
        </authorList>
    </citation>
    <scope>NUCLEOTIDE SEQUENCE</scope>
    <source>
        <strain evidence="3">LMG 23380</strain>
    </source>
</reference>
<feature type="transmembrane region" description="Helical" evidence="1">
    <location>
        <begin position="470"/>
        <end position="488"/>
    </location>
</feature>
<feature type="transmembrane region" description="Helical" evidence="1">
    <location>
        <begin position="20"/>
        <end position="49"/>
    </location>
</feature>
<dbReference type="Proteomes" id="UP001163266">
    <property type="component" value="Chromosome"/>
</dbReference>
<keyword evidence="4" id="KW-1185">Reference proteome</keyword>
<dbReference type="EMBL" id="CP110257">
    <property type="protein sequence ID" value="UZD53898.1"/>
    <property type="molecule type" value="Genomic_DNA"/>
</dbReference>
<feature type="transmembrane region" description="Helical" evidence="1">
    <location>
        <begin position="355"/>
        <end position="378"/>
    </location>
</feature>
<feature type="domain" description="DUF112" evidence="2">
    <location>
        <begin position="20"/>
        <end position="438"/>
    </location>
</feature>
<feature type="transmembrane region" description="Helical" evidence="1">
    <location>
        <begin position="147"/>
        <end position="167"/>
    </location>
</feature>
<dbReference type="Pfam" id="PF01970">
    <property type="entry name" value="TctA"/>
    <property type="match status" value="1"/>
</dbReference>